<gene>
    <name evidence="1" type="ORF">FHW36_11428</name>
</gene>
<protein>
    <submittedName>
        <fullName evidence="1">Uncharacterized protein</fullName>
    </submittedName>
</protein>
<comment type="caution">
    <text evidence="1">The sequence shown here is derived from an EMBL/GenBank/DDBJ whole genome shotgun (WGS) entry which is preliminary data.</text>
</comment>
<dbReference type="AlphaFoldDB" id="A0A561P3F5"/>
<organism evidence="1 2">
    <name type="scientific">Chitinophaga polysaccharea</name>
    <dbReference type="NCBI Taxonomy" id="1293035"/>
    <lineage>
        <taxon>Bacteria</taxon>
        <taxon>Pseudomonadati</taxon>
        <taxon>Bacteroidota</taxon>
        <taxon>Chitinophagia</taxon>
        <taxon>Chitinophagales</taxon>
        <taxon>Chitinophagaceae</taxon>
        <taxon>Chitinophaga</taxon>
    </lineage>
</organism>
<dbReference type="Proteomes" id="UP000320811">
    <property type="component" value="Unassembled WGS sequence"/>
</dbReference>
<reference evidence="1 2" key="1">
    <citation type="submission" date="2019-06" db="EMBL/GenBank/DDBJ databases">
        <title>Sorghum-associated microbial communities from plants grown in Nebraska, USA.</title>
        <authorList>
            <person name="Schachtman D."/>
        </authorList>
    </citation>
    <scope>NUCLEOTIDE SEQUENCE [LARGE SCALE GENOMIC DNA]</scope>
    <source>
        <strain evidence="1 2">1209</strain>
    </source>
</reference>
<dbReference type="OrthoDB" id="1243577at2"/>
<name>A0A561P3F5_9BACT</name>
<keyword evidence="2" id="KW-1185">Reference proteome</keyword>
<accession>A0A561P3F5</accession>
<sequence length="187" mass="22808">MNKDVMKELSDYLSIHAPDESSCFPIDRYYLQPFVHRILEFDKRGFLLYNFEDKHITYVHFLMLCLHELWERIDVDDIIYIVEQLQDPFSLFAIIMFMHRYLEIDILFLVFYKLRGISSNKKKEVKTILLNLWPNLIRPEDNMYWNDEDILGIRIDDWRYIKQKLLLDPRLCPAMDFKELSTFIENI</sequence>
<dbReference type="RefSeq" id="WP_145674778.1">
    <property type="nucleotide sequence ID" value="NZ_VIWO01000014.1"/>
</dbReference>
<proteinExistence type="predicted"/>
<dbReference type="EMBL" id="VIWO01000014">
    <property type="protein sequence ID" value="TWF32651.1"/>
    <property type="molecule type" value="Genomic_DNA"/>
</dbReference>
<evidence type="ECO:0000313" key="1">
    <source>
        <dbReference type="EMBL" id="TWF32651.1"/>
    </source>
</evidence>
<evidence type="ECO:0000313" key="2">
    <source>
        <dbReference type="Proteomes" id="UP000320811"/>
    </source>
</evidence>